<proteinExistence type="predicted"/>
<feature type="chain" id="PRO_5015461162" evidence="1">
    <location>
        <begin position="33"/>
        <end position="678"/>
    </location>
</feature>
<dbReference type="NCBIfam" id="TIGR04057">
    <property type="entry name" value="SusC_RagA_signa"/>
    <property type="match status" value="1"/>
</dbReference>
<evidence type="ECO:0000259" key="2">
    <source>
        <dbReference type="Pfam" id="PF07715"/>
    </source>
</evidence>
<name>A0A2T0MCH9_9FLAO</name>
<comment type="caution">
    <text evidence="3">The sequence shown here is derived from an EMBL/GenBank/DDBJ whole genome shotgun (WGS) entry which is preliminary data.</text>
</comment>
<dbReference type="Proteomes" id="UP000237640">
    <property type="component" value="Unassembled WGS sequence"/>
</dbReference>
<sequence length="678" mass="75880">MFNIKKPKALTSAKKKLLLSVVLALSISVFYAQNSQKTTIFWDTSSSRIQRDAGLEMEYLDAYFKRFANVEVSLIGFSNSVHSKEDYSVSNGNWEILKKGIQAFEYDGATSFLDLEPYAVEGYNLIFTDGFQNAGTTNPKLQGKTVVINSSKIYDKRTINLFSILGKAEFLNLRKLKQDSLKNTSKLVEKKRQPLDSTATGLKQGVQLEEVVVTETIKESTELEATALGPKDNDAVGYAVQSIGSEKLLDAATTLNTGIQGKFSGVTIGQNDDLSQVVMRPSNSLLGNNYGLIVVDGVPLPPSQSSNNGTVFSTSFLDPRNIEDITVLKGLAATNIYGTQGANGVMLITTKTGSYGKTTNGSSNAMQLKDNYYDSKIKIDNKALVTPYLKELKKGKDVQSAYSIYLEQRDKYKDTPNYFVDVFDFFYASSPTVAFRILSNVLEMESPSYEMLRAAYLKSSQTANHQLALAIVNKLSETYPDKLQNSFDYAVSNRRLGNYQMALNTLNVLVKDKINSVPDLKGFEKSVGAEIRNLINQHRKDLDITKVDIKYQNNITYNARLVLEWSNPEAEFVVQFVNPQKRFFDWEHTMQADGRRLQEEIRQGCFTEQFEIVGAETVGDWILNITSRGNTITNNVTPTFVKCTVFKNFGKSNQKSTSYMVRLEESNEKQQLAKFTID</sequence>
<keyword evidence="3" id="KW-0675">Receptor</keyword>
<gene>
    <name evidence="3" type="ORF">CLV81_3568</name>
</gene>
<dbReference type="AlphaFoldDB" id="A0A2T0MCH9"/>
<dbReference type="OrthoDB" id="9768177at2"/>
<dbReference type="EMBL" id="PVYX01000002">
    <property type="protein sequence ID" value="PRX55162.1"/>
    <property type="molecule type" value="Genomic_DNA"/>
</dbReference>
<dbReference type="InterPro" id="IPR012910">
    <property type="entry name" value="Plug_dom"/>
</dbReference>
<feature type="signal peptide" evidence="1">
    <location>
        <begin position="1"/>
        <end position="32"/>
    </location>
</feature>
<keyword evidence="1" id="KW-0732">Signal</keyword>
<accession>A0A2T0MCH9</accession>
<keyword evidence="4" id="KW-1185">Reference proteome</keyword>
<feature type="domain" description="TonB-dependent receptor plug" evidence="2">
    <location>
        <begin position="236"/>
        <end position="345"/>
    </location>
</feature>
<evidence type="ECO:0000256" key="1">
    <source>
        <dbReference type="SAM" id="SignalP"/>
    </source>
</evidence>
<organism evidence="3 4">
    <name type="scientific">Flagellimonas meridianipacifica</name>
    <dbReference type="NCBI Taxonomy" id="1080225"/>
    <lineage>
        <taxon>Bacteria</taxon>
        <taxon>Pseudomonadati</taxon>
        <taxon>Bacteroidota</taxon>
        <taxon>Flavobacteriia</taxon>
        <taxon>Flavobacteriales</taxon>
        <taxon>Flavobacteriaceae</taxon>
        <taxon>Flagellimonas</taxon>
    </lineage>
</organism>
<dbReference type="InterPro" id="IPR023997">
    <property type="entry name" value="TonB-dep_OMP_SusC/RagA_CS"/>
</dbReference>
<dbReference type="InterPro" id="IPR037066">
    <property type="entry name" value="Plug_dom_sf"/>
</dbReference>
<evidence type="ECO:0000313" key="4">
    <source>
        <dbReference type="Proteomes" id="UP000237640"/>
    </source>
</evidence>
<evidence type="ECO:0000313" key="3">
    <source>
        <dbReference type="EMBL" id="PRX55162.1"/>
    </source>
</evidence>
<protein>
    <submittedName>
        <fullName evidence="3">TonB-dependent SusC/RagA subfamily outer membrane receptor</fullName>
    </submittedName>
</protein>
<reference evidence="3 4" key="1">
    <citation type="submission" date="2018-03" db="EMBL/GenBank/DDBJ databases">
        <title>Genomic Encyclopedia of Archaeal and Bacterial Type Strains, Phase II (KMG-II): from individual species to whole genera.</title>
        <authorList>
            <person name="Goeker M."/>
        </authorList>
    </citation>
    <scope>NUCLEOTIDE SEQUENCE [LARGE SCALE GENOMIC DNA]</scope>
    <source>
        <strain evidence="3 4">DSM 25027</strain>
    </source>
</reference>
<dbReference type="Gene3D" id="2.170.130.10">
    <property type="entry name" value="TonB-dependent receptor, plug domain"/>
    <property type="match status" value="1"/>
</dbReference>
<dbReference type="RefSeq" id="WP_106146825.1">
    <property type="nucleotide sequence ID" value="NZ_PVYX01000002.1"/>
</dbReference>
<dbReference type="SUPFAM" id="SSF56935">
    <property type="entry name" value="Porins"/>
    <property type="match status" value="1"/>
</dbReference>
<dbReference type="Pfam" id="PF07715">
    <property type="entry name" value="Plug"/>
    <property type="match status" value="1"/>
</dbReference>